<gene>
    <name evidence="3" type="ORF">HCN44_008524</name>
</gene>
<dbReference type="PANTHER" id="PTHR11257:SF11">
    <property type="entry name" value="CHEMOSENSORY PROTEIN 17"/>
    <property type="match status" value="1"/>
</dbReference>
<organism evidence="2">
    <name type="scientific">Aphidius gifuensis</name>
    <name type="common">Parasitoid wasp</name>
    <dbReference type="NCBI Taxonomy" id="684658"/>
    <lineage>
        <taxon>Eukaryota</taxon>
        <taxon>Metazoa</taxon>
        <taxon>Ecdysozoa</taxon>
        <taxon>Arthropoda</taxon>
        <taxon>Hexapoda</taxon>
        <taxon>Insecta</taxon>
        <taxon>Pterygota</taxon>
        <taxon>Neoptera</taxon>
        <taxon>Endopterygota</taxon>
        <taxon>Hymenoptera</taxon>
        <taxon>Apocrita</taxon>
        <taxon>Ichneumonoidea</taxon>
        <taxon>Braconidae</taxon>
        <taxon>Aphidiinae</taxon>
        <taxon>Aphidius</taxon>
    </lineage>
</organism>
<dbReference type="InterPro" id="IPR005055">
    <property type="entry name" value="A10/PebIII"/>
</dbReference>
<dbReference type="PANTHER" id="PTHR11257">
    <property type="entry name" value="CHEMOSENSORY PROTEIN-RELATED"/>
    <property type="match status" value="1"/>
</dbReference>
<sequence>MGHLFKVLLISLAFAVIVMGADDESESRGFSSGVSSGQIEAALKNDRYLKRQLQCALGTQPCDAVGKKLKELAPQVLRNNCVKCTPDELNQIRKVLITIQNRFPKEFGMILRQYRI</sequence>
<name>A0A3Q9EJU3_APHGI</name>
<dbReference type="SUPFAM" id="SSF100910">
    <property type="entry name" value="Chemosensory protein Csp2"/>
    <property type="match status" value="1"/>
</dbReference>
<dbReference type="Proteomes" id="UP000639338">
    <property type="component" value="Unassembled WGS sequence"/>
</dbReference>
<feature type="non-terminal residue" evidence="2">
    <location>
        <position position="1"/>
    </location>
</feature>
<feature type="signal peptide" evidence="1">
    <location>
        <begin position="1"/>
        <end position="20"/>
    </location>
</feature>
<proteinExistence type="evidence at transcript level"/>
<dbReference type="EMBL" id="JACMRX010000005">
    <property type="protein sequence ID" value="KAF7989850.1"/>
    <property type="molecule type" value="Genomic_DNA"/>
</dbReference>
<dbReference type="OrthoDB" id="6355718at2759"/>
<reference evidence="3 4" key="2">
    <citation type="submission" date="2020-08" db="EMBL/GenBank/DDBJ databases">
        <title>Aphidius gifuensis genome sequencing and assembly.</title>
        <authorList>
            <person name="Du Z."/>
        </authorList>
    </citation>
    <scope>NUCLEOTIDE SEQUENCE [LARGE SCALE GENOMIC DNA]</scope>
    <source>
        <strain evidence="3">YNYX2018</strain>
        <tissue evidence="3">Adults</tissue>
    </source>
</reference>
<protein>
    <submittedName>
        <fullName evidence="2">Chemosensory protein</fullName>
    </submittedName>
</protein>
<keyword evidence="1" id="KW-0732">Signal</keyword>
<evidence type="ECO:0000313" key="2">
    <source>
        <dbReference type="EMBL" id="AZQ24956.1"/>
    </source>
</evidence>
<reference evidence="2" key="1">
    <citation type="journal article" date="2018" name="Front. Physiol.">
        <title>Differential Expression Analysis of Olfactory Genes Based on a Combination of Sequencing Platforms and Behavioral Investigations in Aphidius gifuensis.</title>
        <authorList>
            <person name="Fan J."/>
            <person name="Zhang Q."/>
            <person name="Xu Q."/>
            <person name="Xue W."/>
            <person name="Han Z."/>
            <person name="Sun J."/>
            <person name="Chen J."/>
        </authorList>
    </citation>
    <scope>NUCLEOTIDE SEQUENCE</scope>
</reference>
<dbReference type="Gene3D" id="1.10.2080.10">
    <property type="entry name" value="Insect odorant-binding protein A10/Ejaculatory bulb-specific protein 3"/>
    <property type="match status" value="1"/>
</dbReference>
<feature type="chain" id="PRO_5044396492" evidence="1">
    <location>
        <begin position="21"/>
        <end position="116"/>
    </location>
</feature>
<dbReference type="Pfam" id="PF03392">
    <property type="entry name" value="OS-D"/>
    <property type="match status" value="1"/>
</dbReference>
<keyword evidence="4" id="KW-1185">Reference proteome</keyword>
<dbReference type="AlphaFoldDB" id="A0A3Q9EJU3"/>
<evidence type="ECO:0000313" key="4">
    <source>
        <dbReference type="Proteomes" id="UP000639338"/>
    </source>
</evidence>
<dbReference type="EMBL" id="MK049015">
    <property type="protein sequence ID" value="AZQ24956.1"/>
    <property type="molecule type" value="mRNA"/>
</dbReference>
<dbReference type="InterPro" id="IPR036682">
    <property type="entry name" value="OS_D_A10/PebIII_sf"/>
</dbReference>
<evidence type="ECO:0000313" key="3">
    <source>
        <dbReference type="EMBL" id="KAF7989850.1"/>
    </source>
</evidence>
<accession>A0A3Q9EJU3</accession>
<evidence type="ECO:0000256" key="1">
    <source>
        <dbReference type="SAM" id="SignalP"/>
    </source>
</evidence>